<comment type="caution">
    <text evidence="1">The sequence shown here is derived from an EMBL/GenBank/DDBJ whole genome shotgun (WGS) entry which is preliminary data.</text>
</comment>
<reference evidence="1" key="1">
    <citation type="submission" date="2022-11" db="EMBL/GenBank/DDBJ databases">
        <title>WGS of Natronobacillus azotifigens 24KS-1, an anaerobic diazotrophic haloalkaliphile from soda-rich habitats.</title>
        <authorList>
            <person name="Sorokin D.Y."/>
            <person name="Merkel A.Y."/>
        </authorList>
    </citation>
    <scope>NUCLEOTIDE SEQUENCE</scope>
    <source>
        <strain evidence="1">24KS-1</strain>
    </source>
</reference>
<sequence length="202" mass="23448">MMGHDRTAMAYIRDFFLADKMLNGEDFEVISFIAVEPGKPIYSIDRFLGINSKEILRFRNAKDTLLHLSTLVDVSKQKYITPTPIKKSNNMIYLYKLDVPLDIDIAVATGLGVFRMLKGEYQGKFLYYSIEQVYNDEPGDIACLINDWIRLKLYIQIMRANDFIDLSLASEWRKNRNELLKFIVGDTKIIEQILDSIFLKDT</sequence>
<protein>
    <submittedName>
        <fullName evidence="1">Uncharacterized protein</fullName>
    </submittedName>
</protein>
<dbReference type="AlphaFoldDB" id="A0A9J6R7S3"/>
<organism evidence="1 2">
    <name type="scientific">Natronobacillus azotifigens</name>
    <dbReference type="NCBI Taxonomy" id="472978"/>
    <lineage>
        <taxon>Bacteria</taxon>
        <taxon>Bacillati</taxon>
        <taxon>Bacillota</taxon>
        <taxon>Bacilli</taxon>
        <taxon>Bacillales</taxon>
        <taxon>Bacillaceae</taxon>
        <taxon>Natronobacillus</taxon>
    </lineage>
</organism>
<evidence type="ECO:0000313" key="2">
    <source>
        <dbReference type="Proteomes" id="UP001084197"/>
    </source>
</evidence>
<name>A0A9J6R7S3_9BACI</name>
<evidence type="ECO:0000313" key="1">
    <source>
        <dbReference type="EMBL" id="MCZ0701690.1"/>
    </source>
</evidence>
<dbReference type="Proteomes" id="UP001084197">
    <property type="component" value="Unassembled WGS sequence"/>
</dbReference>
<proteinExistence type="predicted"/>
<dbReference type="RefSeq" id="WP_268778457.1">
    <property type="nucleotide sequence ID" value="NZ_JAPRAT010000001.1"/>
</dbReference>
<gene>
    <name evidence="1" type="ORF">OWO01_00510</name>
</gene>
<accession>A0A9J6R7S3</accession>
<keyword evidence="2" id="KW-1185">Reference proteome</keyword>
<dbReference type="EMBL" id="JAPRAT010000001">
    <property type="protein sequence ID" value="MCZ0701690.1"/>
    <property type="molecule type" value="Genomic_DNA"/>
</dbReference>